<keyword evidence="3" id="KW-1185">Reference proteome</keyword>
<dbReference type="Proteomes" id="UP001197770">
    <property type="component" value="Unassembled WGS sequence"/>
</dbReference>
<reference evidence="2 3" key="1">
    <citation type="submission" date="2021-11" db="EMBL/GenBank/DDBJ databases">
        <title>Seasonal and diel survey of microbial diversity of the Tyrrhenian coast.</title>
        <authorList>
            <person name="Gattoni G."/>
            <person name="Corral P."/>
        </authorList>
    </citation>
    <scope>NUCLEOTIDE SEQUENCE [LARGE SCALE GENOMIC DNA]</scope>
    <source>
        <strain evidence="2 3">Mr9</strain>
    </source>
</reference>
<dbReference type="EMBL" id="JAJGMW010000034">
    <property type="protein sequence ID" value="MCC4214593.1"/>
    <property type="molecule type" value="Genomic_DNA"/>
</dbReference>
<proteinExistence type="predicted"/>
<keyword evidence="1" id="KW-0732">Signal</keyword>
<evidence type="ECO:0000256" key="1">
    <source>
        <dbReference type="SAM" id="SignalP"/>
    </source>
</evidence>
<dbReference type="RefSeq" id="WP_228231652.1">
    <property type="nucleotide sequence ID" value="NZ_JAJGMW010000034.1"/>
</dbReference>
<gene>
    <name evidence="2" type="ORF">LLW17_17855</name>
</gene>
<evidence type="ECO:0000313" key="2">
    <source>
        <dbReference type="EMBL" id="MCC4214593.1"/>
    </source>
</evidence>
<comment type="caution">
    <text evidence="2">The sequence shown here is derived from an EMBL/GenBank/DDBJ whole genome shotgun (WGS) entry which is preliminary data.</text>
</comment>
<feature type="chain" id="PRO_5045915126" evidence="1">
    <location>
        <begin position="20"/>
        <end position="201"/>
    </location>
</feature>
<accession>A0ABS8GXR6</accession>
<feature type="signal peptide" evidence="1">
    <location>
        <begin position="1"/>
        <end position="19"/>
    </location>
</feature>
<sequence length="201" mass="21915">MMRQLVFVMGILCAFSLQAQVGIGTTNPQATLHIVGDFKFIPSTAVKATRLVGLNNTGFAREFPLGDDFVIIDGIIQVDESDGNIFYIGDVNQSATATTTQYDNYNLGLATVNEQNTVIRLSGSSVNYDISGFANGFDGRVLYVLNAQNNNVTFFPEDAGSLPENRIQTLDGNNTELQGRGIAEFIYSGVLQRWVMINVRG</sequence>
<evidence type="ECO:0000313" key="3">
    <source>
        <dbReference type="Proteomes" id="UP001197770"/>
    </source>
</evidence>
<organism evidence="2 3">
    <name type="scientific">Leeuwenhoekiella parthenopeia</name>
    <dbReference type="NCBI Taxonomy" id="2890320"/>
    <lineage>
        <taxon>Bacteria</taxon>
        <taxon>Pseudomonadati</taxon>
        <taxon>Bacteroidota</taxon>
        <taxon>Flavobacteriia</taxon>
        <taxon>Flavobacteriales</taxon>
        <taxon>Flavobacteriaceae</taxon>
        <taxon>Leeuwenhoekiella</taxon>
    </lineage>
</organism>
<name>A0ABS8GXR6_9FLAO</name>
<protein>
    <submittedName>
        <fullName evidence="2">Uncharacterized protein</fullName>
    </submittedName>
</protein>